<name>A0A811VF66_CERCA</name>
<feature type="region of interest" description="Disordered" evidence="1">
    <location>
        <begin position="155"/>
        <end position="206"/>
    </location>
</feature>
<accession>A0A811VF66</accession>
<protein>
    <submittedName>
        <fullName evidence="2">(Mediterranean fruit fly) hypothetical protein</fullName>
    </submittedName>
</protein>
<dbReference type="EMBL" id="CAJHJT010000056">
    <property type="protein sequence ID" value="CAD7012822.1"/>
    <property type="molecule type" value="Genomic_DNA"/>
</dbReference>
<evidence type="ECO:0000313" key="3">
    <source>
        <dbReference type="Proteomes" id="UP000606786"/>
    </source>
</evidence>
<dbReference type="OrthoDB" id="5406014at2759"/>
<organism evidence="2 3">
    <name type="scientific">Ceratitis capitata</name>
    <name type="common">Mediterranean fruit fly</name>
    <name type="synonym">Tephritis capitata</name>
    <dbReference type="NCBI Taxonomy" id="7213"/>
    <lineage>
        <taxon>Eukaryota</taxon>
        <taxon>Metazoa</taxon>
        <taxon>Ecdysozoa</taxon>
        <taxon>Arthropoda</taxon>
        <taxon>Hexapoda</taxon>
        <taxon>Insecta</taxon>
        <taxon>Pterygota</taxon>
        <taxon>Neoptera</taxon>
        <taxon>Endopterygota</taxon>
        <taxon>Diptera</taxon>
        <taxon>Brachycera</taxon>
        <taxon>Muscomorpha</taxon>
        <taxon>Tephritoidea</taxon>
        <taxon>Tephritidae</taxon>
        <taxon>Ceratitis</taxon>
        <taxon>Ceratitis</taxon>
    </lineage>
</organism>
<dbReference type="Proteomes" id="UP000606786">
    <property type="component" value="Unassembled WGS sequence"/>
</dbReference>
<evidence type="ECO:0000256" key="1">
    <source>
        <dbReference type="SAM" id="MobiDB-lite"/>
    </source>
</evidence>
<dbReference type="AlphaFoldDB" id="A0A811VF66"/>
<keyword evidence="3" id="KW-1185">Reference proteome</keyword>
<feature type="region of interest" description="Disordered" evidence="1">
    <location>
        <begin position="21"/>
        <end position="57"/>
    </location>
</feature>
<evidence type="ECO:0000313" key="2">
    <source>
        <dbReference type="EMBL" id="CAD7012822.1"/>
    </source>
</evidence>
<reference evidence="2" key="1">
    <citation type="submission" date="2020-11" db="EMBL/GenBank/DDBJ databases">
        <authorList>
            <person name="Whitehead M."/>
        </authorList>
    </citation>
    <scope>NUCLEOTIDE SEQUENCE</scope>
    <source>
        <strain evidence="2">EGII</strain>
    </source>
</reference>
<gene>
    <name evidence="2" type="ORF">CCAP1982_LOCUS20922</name>
</gene>
<comment type="caution">
    <text evidence="2">The sequence shown here is derived from an EMBL/GenBank/DDBJ whole genome shotgun (WGS) entry which is preliminary data.</text>
</comment>
<feature type="compositionally biased region" description="Polar residues" evidence="1">
    <location>
        <begin position="24"/>
        <end position="34"/>
    </location>
</feature>
<sequence>MGASTSFTNTTTPATLAANMRHAASQQAKPMNNANRRKERKVTQNRNENTISKSKPKMKSMKVGGIVVGLSNALNGEALSSCLLCALMERLRIKILLVKPNDKRKYSCVASNKSPRTTRYLAKAAAALPVHQKLSPAEQQYESYVQATVAANAKSPVEQLVPPPPPPRRHVPQPHKLLSPSNGEAELTDADEVDKKPLLQKIASYP</sequence>
<proteinExistence type="predicted"/>